<dbReference type="GO" id="GO:0005886">
    <property type="term" value="C:plasma membrane"/>
    <property type="evidence" value="ECO:0007669"/>
    <property type="project" value="UniProtKB-SubCell"/>
</dbReference>
<dbReference type="Gene3D" id="1.10.287.950">
    <property type="entry name" value="Methyl-accepting chemotaxis protein"/>
    <property type="match status" value="1"/>
</dbReference>
<keyword evidence="2" id="KW-1003">Cell membrane</keyword>
<keyword evidence="3 8" id="KW-0472">Membrane</keyword>
<feature type="domain" description="Methyl-accepting transducer" evidence="9">
    <location>
        <begin position="282"/>
        <end position="518"/>
    </location>
</feature>
<evidence type="ECO:0000256" key="3">
    <source>
        <dbReference type="ARBA" id="ARBA00023136"/>
    </source>
</evidence>
<comment type="caution">
    <text evidence="11">The sequence shown here is derived from an EMBL/GenBank/DDBJ whole genome shotgun (WGS) entry which is preliminary data.</text>
</comment>
<dbReference type="SMART" id="SM00283">
    <property type="entry name" value="MA"/>
    <property type="match status" value="1"/>
</dbReference>
<proteinExistence type="inferred from homology"/>
<evidence type="ECO:0000313" key="12">
    <source>
        <dbReference type="Proteomes" id="UP001057291"/>
    </source>
</evidence>
<dbReference type="Pfam" id="PF00015">
    <property type="entry name" value="MCPsignal"/>
    <property type="match status" value="1"/>
</dbReference>
<dbReference type="SUPFAM" id="SSF58104">
    <property type="entry name" value="Methyl-accepting chemotaxis protein (MCP) signaling domain"/>
    <property type="match status" value="1"/>
</dbReference>
<accession>A0AAV4LFV7</accession>
<keyword evidence="4 6" id="KW-0807">Transducer</keyword>
<keyword evidence="12" id="KW-1185">Reference proteome</keyword>
<evidence type="ECO:0000313" key="11">
    <source>
        <dbReference type="EMBL" id="GIM46578.1"/>
    </source>
</evidence>
<gene>
    <name evidence="11" type="ORF">DNHGIG_21270</name>
</gene>
<dbReference type="PANTHER" id="PTHR32089">
    <property type="entry name" value="METHYL-ACCEPTING CHEMOTAXIS PROTEIN MCPB"/>
    <property type="match status" value="1"/>
</dbReference>
<comment type="subcellular location">
    <subcellularLocation>
        <location evidence="1">Cell membrane</location>
    </subcellularLocation>
</comment>
<dbReference type="PROSITE" id="PS50885">
    <property type="entry name" value="HAMP"/>
    <property type="match status" value="1"/>
</dbReference>
<feature type="transmembrane region" description="Helical" evidence="8">
    <location>
        <begin position="189"/>
        <end position="208"/>
    </location>
</feature>
<dbReference type="Pfam" id="PF12729">
    <property type="entry name" value="4HB_MCP_1"/>
    <property type="match status" value="1"/>
</dbReference>
<evidence type="ECO:0000256" key="4">
    <source>
        <dbReference type="ARBA" id="ARBA00023224"/>
    </source>
</evidence>
<protein>
    <recommendedName>
        <fullName evidence="13">Methyl-accepting chemotaxis protein</fullName>
    </recommendedName>
</protein>
<evidence type="ECO:0000256" key="8">
    <source>
        <dbReference type="SAM" id="Phobius"/>
    </source>
</evidence>
<dbReference type="PANTHER" id="PTHR32089:SF112">
    <property type="entry name" value="LYSOZYME-LIKE PROTEIN-RELATED"/>
    <property type="match status" value="1"/>
</dbReference>
<dbReference type="Pfam" id="PF00672">
    <property type="entry name" value="HAMP"/>
    <property type="match status" value="1"/>
</dbReference>
<evidence type="ECO:0008006" key="13">
    <source>
        <dbReference type="Google" id="ProtNLM"/>
    </source>
</evidence>
<evidence type="ECO:0000256" key="1">
    <source>
        <dbReference type="ARBA" id="ARBA00004236"/>
    </source>
</evidence>
<dbReference type="Gene3D" id="6.10.340.10">
    <property type="match status" value="1"/>
</dbReference>
<evidence type="ECO:0000256" key="2">
    <source>
        <dbReference type="ARBA" id="ARBA00022475"/>
    </source>
</evidence>
<dbReference type="EMBL" id="BOQE01000001">
    <property type="protein sequence ID" value="GIM46578.1"/>
    <property type="molecule type" value="Genomic_DNA"/>
</dbReference>
<feature type="coiled-coil region" evidence="7">
    <location>
        <begin position="73"/>
        <end position="111"/>
    </location>
</feature>
<dbReference type="Proteomes" id="UP001057291">
    <property type="component" value="Unassembled WGS sequence"/>
</dbReference>
<sequence length="568" mass="61789">MRKKITVGKKLLAGFSAMLFLLVLVSANAVWNMTRMENQAKDINDNWMPSVQIIGQIRSEFIDVQRLTLRLVLEDDKKQEEDLESRINAEIEDLKKKQKTYESKIASEEERKLYETFVSKENEYFSHLPSIIQAGRENDFQKANALVKEARTSANDSLDVLSKDLDLVVKNSAQVTSNSVQTSRAGKTFVISFSILAIVVGLGVSLLISRMISKPLILLAGATKQISSGDLTVDEIRIKNRDEIGDLAISFNEMTTNLRQVIQQVAESSQQVASSSEELTASAELSSQATEHIAKTIQEIAAGAEQQAHTVEETSQIVSEMATGIQQIAVNSENAASTAIRASEAATEGTSSIQKAISQMNSIHATVSEMAHSIKTLGEQAQYINQIAETITNIAAQTNLLALNAAIEAARAGEQGRGFAVVANEVRKLAEETAQSSQQIGEYIATIHEGIQAVIQSMEIGTKEVSHGIDVIHMAGNSFEKIRQEVNEVATQIHEVSATVRQMAEGSKQVVDSMQSISEVAVMSASGTQNVSAATEEQLATMEEISTSSHDLAKMAEELQSMIGKFKI</sequence>
<evidence type="ECO:0000259" key="10">
    <source>
        <dbReference type="PROSITE" id="PS50885"/>
    </source>
</evidence>
<keyword evidence="7" id="KW-0175">Coiled coil</keyword>
<dbReference type="InterPro" id="IPR024478">
    <property type="entry name" value="HlyB_4HB_MCP"/>
</dbReference>
<name>A0AAV4LFV7_9BACL</name>
<keyword evidence="8" id="KW-0812">Transmembrane</keyword>
<reference evidence="11" key="1">
    <citation type="journal article" date="2023" name="Int. J. Syst. Evol. Microbiol.">
        <title>Collibacillus ludicampi gen. nov., sp. nov., a new soil bacterium of the family Alicyclobacillaceae.</title>
        <authorList>
            <person name="Jojima T."/>
            <person name="Ioku Y."/>
            <person name="Fukuta Y."/>
            <person name="Shirasaka N."/>
            <person name="Matsumura Y."/>
            <person name="Mori M."/>
        </authorList>
    </citation>
    <scope>NUCLEOTIDE SEQUENCE</scope>
    <source>
        <strain evidence="11">TP075</strain>
    </source>
</reference>
<feature type="domain" description="HAMP" evidence="10">
    <location>
        <begin position="210"/>
        <end position="263"/>
    </location>
</feature>
<dbReference type="InterPro" id="IPR003660">
    <property type="entry name" value="HAMP_dom"/>
</dbReference>
<dbReference type="SMART" id="SM00304">
    <property type="entry name" value="HAMP"/>
    <property type="match status" value="1"/>
</dbReference>
<dbReference type="CDD" id="cd11386">
    <property type="entry name" value="MCP_signal"/>
    <property type="match status" value="1"/>
</dbReference>
<evidence type="ECO:0000256" key="7">
    <source>
        <dbReference type="SAM" id="Coils"/>
    </source>
</evidence>
<dbReference type="InterPro" id="IPR004089">
    <property type="entry name" value="MCPsignal_dom"/>
</dbReference>
<dbReference type="CDD" id="cd06225">
    <property type="entry name" value="HAMP"/>
    <property type="match status" value="1"/>
</dbReference>
<dbReference type="PROSITE" id="PS50111">
    <property type="entry name" value="CHEMOTAXIS_TRANSDUC_2"/>
    <property type="match status" value="1"/>
</dbReference>
<evidence type="ECO:0000256" key="5">
    <source>
        <dbReference type="ARBA" id="ARBA00029447"/>
    </source>
</evidence>
<comment type="similarity">
    <text evidence="5">Belongs to the methyl-accepting chemotaxis (MCP) protein family.</text>
</comment>
<evidence type="ECO:0000259" key="9">
    <source>
        <dbReference type="PROSITE" id="PS50111"/>
    </source>
</evidence>
<organism evidence="11 12">
    <name type="scientific">Collibacillus ludicampi</name>
    <dbReference type="NCBI Taxonomy" id="2771369"/>
    <lineage>
        <taxon>Bacteria</taxon>
        <taxon>Bacillati</taxon>
        <taxon>Bacillota</taxon>
        <taxon>Bacilli</taxon>
        <taxon>Bacillales</taxon>
        <taxon>Alicyclobacillaceae</taxon>
        <taxon>Collibacillus</taxon>
    </lineage>
</organism>
<evidence type="ECO:0000256" key="6">
    <source>
        <dbReference type="PROSITE-ProRule" id="PRU00284"/>
    </source>
</evidence>
<keyword evidence="8" id="KW-1133">Transmembrane helix</keyword>
<dbReference type="GO" id="GO:0007165">
    <property type="term" value="P:signal transduction"/>
    <property type="evidence" value="ECO:0007669"/>
    <property type="project" value="UniProtKB-KW"/>
</dbReference>
<dbReference type="RefSeq" id="WP_282199657.1">
    <property type="nucleotide sequence ID" value="NZ_BOQE01000001.1"/>
</dbReference>
<dbReference type="AlphaFoldDB" id="A0AAV4LFV7"/>